<keyword evidence="2" id="KW-1185">Reference proteome</keyword>
<dbReference type="Gene3D" id="1.25.40.10">
    <property type="entry name" value="Tetratricopeptide repeat domain"/>
    <property type="match status" value="1"/>
</dbReference>
<sequence length="272" mass="30899">MKSGRYSSALKCAYRLLEEEETCISNSSYSFLTESYAKLWTLKLNLLLKIGLIDLVAKELEHFDNDWFIQLFSHDNTVSSFLPFSLRIIHAVIPSMQGKTHESLDRLNKLNKIIDQILSTSLSIQGTRVWRARKLNVLEMILHVTTSASYFELALQTCFLMLAHLGAFAEDEDSEFIQKQRRNLIGKLGKLYLLMGQTVLSQKSFEKYLQLFDANSASYQLESLLCKTYAAVAHANYGLAVQLLEEALQIDPTNVTVRHNFSSAFLQGADEP</sequence>
<dbReference type="PANTHER" id="PTHR21581:SF6">
    <property type="entry name" value="TRAFFICKING PROTEIN PARTICLE COMPLEX SUBUNIT 12"/>
    <property type="match status" value="1"/>
</dbReference>
<name>A0ABD2QDD2_9PLAT</name>
<comment type="caution">
    <text evidence="1">The sequence shown here is derived from an EMBL/GenBank/DDBJ whole genome shotgun (WGS) entry which is preliminary data.</text>
</comment>
<reference evidence="1 2" key="1">
    <citation type="submission" date="2024-11" db="EMBL/GenBank/DDBJ databases">
        <title>Adaptive evolution of stress response genes in parasites aligns with host niche diversity.</title>
        <authorList>
            <person name="Hahn C."/>
            <person name="Resl P."/>
        </authorList>
    </citation>
    <scope>NUCLEOTIDE SEQUENCE [LARGE SCALE GENOMIC DNA]</scope>
    <source>
        <strain evidence="1">EGGRZ-B1_66</strain>
        <tissue evidence="1">Body</tissue>
    </source>
</reference>
<dbReference type="Proteomes" id="UP001626550">
    <property type="component" value="Unassembled WGS sequence"/>
</dbReference>
<organism evidence="1 2">
    <name type="scientific">Cichlidogyrus casuarinus</name>
    <dbReference type="NCBI Taxonomy" id="1844966"/>
    <lineage>
        <taxon>Eukaryota</taxon>
        <taxon>Metazoa</taxon>
        <taxon>Spiralia</taxon>
        <taxon>Lophotrochozoa</taxon>
        <taxon>Platyhelminthes</taxon>
        <taxon>Monogenea</taxon>
        <taxon>Monopisthocotylea</taxon>
        <taxon>Dactylogyridea</taxon>
        <taxon>Ancyrocephalidae</taxon>
        <taxon>Cichlidogyrus</taxon>
    </lineage>
</organism>
<dbReference type="EMBL" id="JBJKFK010000367">
    <property type="protein sequence ID" value="KAL3317550.1"/>
    <property type="molecule type" value="Genomic_DNA"/>
</dbReference>
<dbReference type="PANTHER" id="PTHR21581">
    <property type="entry name" value="D-ALANYL-D-ALANINE CARBOXYPEPTIDASE"/>
    <property type="match status" value="1"/>
</dbReference>
<dbReference type="InterPro" id="IPR011990">
    <property type="entry name" value="TPR-like_helical_dom_sf"/>
</dbReference>
<protein>
    <submittedName>
        <fullName evidence="1">Trafficking protein particle complex subunit 12</fullName>
    </submittedName>
</protein>
<accession>A0ABD2QDD2</accession>
<proteinExistence type="predicted"/>
<evidence type="ECO:0000313" key="1">
    <source>
        <dbReference type="EMBL" id="KAL3317550.1"/>
    </source>
</evidence>
<evidence type="ECO:0000313" key="2">
    <source>
        <dbReference type="Proteomes" id="UP001626550"/>
    </source>
</evidence>
<dbReference type="SUPFAM" id="SSF48452">
    <property type="entry name" value="TPR-like"/>
    <property type="match status" value="1"/>
</dbReference>
<dbReference type="AlphaFoldDB" id="A0ABD2QDD2"/>
<gene>
    <name evidence="1" type="primary">TRAPPC12</name>
    <name evidence="1" type="ORF">Ciccas_003792</name>
</gene>